<keyword evidence="2" id="KW-1185">Reference proteome</keyword>
<name>A0A6A5SVB6_9PLEO</name>
<proteinExistence type="predicted"/>
<reference evidence="1" key="1">
    <citation type="journal article" date="2020" name="Stud. Mycol.">
        <title>101 Dothideomycetes genomes: a test case for predicting lifestyles and emergence of pathogens.</title>
        <authorList>
            <person name="Haridas S."/>
            <person name="Albert R."/>
            <person name="Binder M."/>
            <person name="Bloem J."/>
            <person name="Labutti K."/>
            <person name="Salamov A."/>
            <person name="Andreopoulos B."/>
            <person name="Baker S."/>
            <person name="Barry K."/>
            <person name="Bills G."/>
            <person name="Bluhm B."/>
            <person name="Cannon C."/>
            <person name="Castanera R."/>
            <person name="Culley D."/>
            <person name="Daum C."/>
            <person name="Ezra D."/>
            <person name="Gonzalez J."/>
            <person name="Henrissat B."/>
            <person name="Kuo A."/>
            <person name="Liang C."/>
            <person name="Lipzen A."/>
            <person name="Lutzoni F."/>
            <person name="Magnuson J."/>
            <person name="Mondo S."/>
            <person name="Nolan M."/>
            <person name="Ohm R."/>
            <person name="Pangilinan J."/>
            <person name="Park H.-J."/>
            <person name="Ramirez L."/>
            <person name="Alfaro M."/>
            <person name="Sun H."/>
            <person name="Tritt A."/>
            <person name="Yoshinaga Y."/>
            <person name="Zwiers L.-H."/>
            <person name="Turgeon B."/>
            <person name="Goodwin S."/>
            <person name="Spatafora J."/>
            <person name="Crous P."/>
            <person name="Grigoriev I."/>
        </authorList>
    </citation>
    <scope>NUCLEOTIDE SEQUENCE</scope>
    <source>
        <strain evidence="1">CBS 161.51</strain>
    </source>
</reference>
<dbReference type="Proteomes" id="UP000800038">
    <property type="component" value="Unassembled WGS sequence"/>
</dbReference>
<accession>A0A6A5SVB6</accession>
<sequence>MAAPQTSSLVQRLRQDLLYRLRWDLTRPVEEIEIELATDAQDQTVITPFLDHPLAEEPLFDLLRLKCIDEIFIGDFANKLDRDFFTPKEWKYKPPASLKIDNASKGGSPITFRQFVVEFHAYVGRDMEELKKAKGEVYGEPYTDADGTEGTKIVVGRPVKLREDIKVLFDQMRPANRNGIVKLEVLLYAEGEKIPRNDFWGHRLSVARSFDARR</sequence>
<evidence type="ECO:0000313" key="2">
    <source>
        <dbReference type="Proteomes" id="UP000800038"/>
    </source>
</evidence>
<organism evidence="1 2">
    <name type="scientific">Clathrospora elynae</name>
    <dbReference type="NCBI Taxonomy" id="706981"/>
    <lineage>
        <taxon>Eukaryota</taxon>
        <taxon>Fungi</taxon>
        <taxon>Dikarya</taxon>
        <taxon>Ascomycota</taxon>
        <taxon>Pezizomycotina</taxon>
        <taxon>Dothideomycetes</taxon>
        <taxon>Pleosporomycetidae</taxon>
        <taxon>Pleosporales</taxon>
        <taxon>Diademaceae</taxon>
        <taxon>Clathrospora</taxon>
    </lineage>
</organism>
<protein>
    <submittedName>
        <fullName evidence="1">Uncharacterized protein</fullName>
    </submittedName>
</protein>
<dbReference type="AlphaFoldDB" id="A0A6A5SVB6"/>
<dbReference type="EMBL" id="ML976023">
    <property type="protein sequence ID" value="KAF1943674.1"/>
    <property type="molecule type" value="Genomic_DNA"/>
</dbReference>
<dbReference type="OrthoDB" id="3783451at2759"/>
<evidence type="ECO:0000313" key="1">
    <source>
        <dbReference type="EMBL" id="KAF1943674.1"/>
    </source>
</evidence>
<gene>
    <name evidence="1" type="ORF">EJ02DRAFT_453156</name>
</gene>